<dbReference type="EMBL" id="QFVR01000009">
    <property type="protein sequence ID" value="PWI25354.1"/>
    <property type="molecule type" value="Genomic_DNA"/>
</dbReference>
<keyword evidence="2" id="KW-1185">Reference proteome</keyword>
<name>A0A2U3ALF3_9BACL</name>
<protein>
    <submittedName>
        <fullName evidence="1">Uncharacterized protein</fullName>
    </submittedName>
</protein>
<accession>A0A2U3ALF3</accession>
<organism evidence="1 2">
    <name type="scientific">Kurthia sibirica</name>
    <dbReference type="NCBI Taxonomy" id="202750"/>
    <lineage>
        <taxon>Bacteria</taxon>
        <taxon>Bacillati</taxon>
        <taxon>Bacillota</taxon>
        <taxon>Bacilli</taxon>
        <taxon>Bacillales</taxon>
        <taxon>Caryophanaceae</taxon>
        <taxon>Kurthia</taxon>
    </lineage>
</organism>
<evidence type="ECO:0000313" key="2">
    <source>
        <dbReference type="Proteomes" id="UP000245938"/>
    </source>
</evidence>
<dbReference type="Proteomes" id="UP000245938">
    <property type="component" value="Unassembled WGS sequence"/>
</dbReference>
<comment type="caution">
    <text evidence="1">The sequence shown here is derived from an EMBL/GenBank/DDBJ whole genome shotgun (WGS) entry which is preliminary data.</text>
</comment>
<evidence type="ECO:0000313" key="1">
    <source>
        <dbReference type="EMBL" id="PWI25354.1"/>
    </source>
</evidence>
<gene>
    <name evidence="1" type="ORF">DEX24_08420</name>
</gene>
<dbReference type="AlphaFoldDB" id="A0A2U3ALF3"/>
<sequence>MIETLSPKKSYQYCQFNYLKDIAKPVVDEDRKLKMNRKKKLRVIREIEKRALEEDSLESETILAYTAEIRSVLLEYTI</sequence>
<reference evidence="1 2" key="1">
    <citation type="submission" date="2018-05" db="EMBL/GenBank/DDBJ databases">
        <title>Kurthia sibirica genome sequence.</title>
        <authorList>
            <person name="Maclea K.S."/>
            <person name="Goen A.E."/>
        </authorList>
    </citation>
    <scope>NUCLEOTIDE SEQUENCE [LARGE SCALE GENOMIC DNA]</scope>
    <source>
        <strain evidence="1 2">ATCC 49154</strain>
    </source>
</reference>
<proteinExistence type="predicted"/>